<reference evidence="2 3" key="1">
    <citation type="journal article" date="2021" name="Elife">
        <title>Chloroplast acquisition without the gene transfer in kleptoplastic sea slugs, Plakobranchus ocellatus.</title>
        <authorList>
            <person name="Maeda T."/>
            <person name="Takahashi S."/>
            <person name="Yoshida T."/>
            <person name="Shimamura S."/>
            <person name="Takaki Y."/>
            <person name="Nagai Y."/>
            <person name="Toyoda A."/>
            <person name="Suzuki Y."/>
            <person name="Arimoto A."/>
            <person name="Ishii H."/>
            <person name="Satoh N."/>
            <person name="Nishiyama T."/>
            <person name="Hasebe M."/>
            <person name="Maruyama T."/>
            <person name="Minagawa J."/>
            <person name="Obokata J."/>
            <person name="Shigenobu S."/>
        </authorList>
    </citation>
    <scope>NUCLEOTIDE SEQUENCE [LARGE SCALE GENOMIC DNA]</scope>
</reference>
<keyword evidence="1" id="KW-1133">Transmembrane helix</keyword>
<dbReference type="AlphaFoldDB" id="A0AAV4FPT8"/>
<keyword evidence="1" id="KW-0812">Transmembrane</keyword>
<comment type="caution">
    <text evidence="2">The sequence shown here is derived from an EMBL/GenBank/DDBJ whole genome shotgun (WGS) entry which is preliminary data.</text>
</comment>
<evidence type="ECO:0000313" key="3">
    <source>
        <dbReference type="Proteomes" id="UP000762676"/>
    </source>
</evidence>
<dbReference type="EMBL" id="BMAT01004478">
    <property type="protein sequence ID" value="GFR74255.1"/>
    <property type="molecule type" value="Genomic_DNA"/>
</dbReference>
<accession>A0AAV4FPT8</accession>
<proteinExistence type="predicted"/>
<dbReference type="Proteomes" id="UP000762676">
    <property type="component" value="Unassembled WGS sequence"/>
</dbReference>
<feature type="transmembrane region" description="Helical" evidence="1">
    <location>
        <begin position="39"/>
        <end position="63"/>
    </location>
</feature>
<keyword evidence="1" id="KW-0472">Membrane</keyword>
<organism evidence="2 3">
    <name type="scientific">Elysia marginata</name>
    <dbReference type="NCBI Taxonomy" id="1093978"/>
    <lineage>
        <taxon>Eukaryota</taxon>
        <taxon>Metazoa</taxon>
        <taxon>Spiralia</taxon>
        <taxon>Lophotrochozoa</taxon>
        <taxon>Mollusca</taxon>
        <taxon>Gastropoda</taxon>
        <taxon>Heterobranchia</taxon>
        <taxon>Euthyneura</taxon>
        <taxon>Panpulmonata</taxon>
        <taxon>Sacoglossa</taxon>
        <taxon>Placobranchoidea</taxon>
        <taxon>Plakobranchidae</taxon>
        <taxon>Elysia</taxon>
    </lineage>
</organism>
<evidence type="ECO:0000256" key="1">
    <source>
        <dbReference type="SAM" id="Phobius"/>
    </source>
</evidence>
<keyword evidence="3" id="KW-1185">Reference proteome</keyword>
<gene>
    <name evidence="2" type="ORF">ElyMa_002158400</name>
</gene>
<evidence type="ECO:0000313" key="2">
    <source>
        <dbReference type="EMBL" id="GFR74255.1"/>
    </source>
</evidence>
<sequence>MLLHREHYDTGHAEYVEMFHDDRLMFHNYENMMRDVSRLGGYCDILPAFVAMSIVLFILPIHFRCIFSKRSPKQVGEGKRCFRPSVTAVIVNDEGVKEVNAAVDNYDGVKDVDIYDSVKDVDVYDGVKDIDVHGGVKDVDVHGGVKDVDVYDGVKNVGVYNGVKDVGVYNGVKNVDVCDLAKDVGVYNGGMTDVDVQFDTNLHHYNTS</sequence>
<name>A0AAV4FPT8_9GAST</name>
<protein>
    <submittedName>
        <fullName evidence="2">Protein TIC 214</fullName>
    </submittedName>
</protein>